<gene>
    <name evidence="2" type="ORF">C7450_109135</name>
</gene>
<keyword evidence="1" id="KW-1133">Transmembrane helix</keyword>
<name>A0A2V3U0V3_9HYPH</name>
<dbReference type="EMBL" id="QJJK01000009">
    <property type="protein sequence ID" value="PXW55727.1"/>
    <property type="molecule type" value="Genomic_DNA"/>
</dbReference>
<keyword evidence="3" id="KW-1185">Reference proteome</keyword>
<dbReference type="Proteomes" id="UP000248021">
    <property type="component" value="Unassembled WGS sequence"/>
</dbReference>
<dbReference type="AlphaFoldDB" id="A0A2V3U0V3"/>
<evidence type="ECO:0000256" key="1">
    <source>
        <dbReference type="SAM" id="Phobius"/>
    </source>
</evidence>
<sequence>MASSGNFSLTAPSKIVFGIALILAIIAILVTYGIFPIPFFSGHGFETLLVGFVLLVVGVLFSGI</sequence>
<dbReference type="RefSeq" id="WP_110376505.1">
    <property type="nucleotide sequence ID" value="NZ_CAKNFM010000006.1"/>
</dbReference>
<accession>A0A2V3U0V3</accession>
<feature type="transmembrane region" description="Helical" evidence="1">
    <location>
        <begin position="15"/>
        <end position="35"/>
    </location>
</feature>
<comment type="caution">
    <text evidence="2">The sequence shown here is derived from an EMBL/GenBank/DDBJ whole genome shotgun (WGS) entry which is preliminary data.</text>
</comment>
<reference evidence="2 3" key="1">
    <citation type="submission" date="2018-05" db="EMBL/GenBank/DDBJ databases">
        <title>Genomic Encyclopedia of Type Strains, Phase IV (KMG-IV): sequencing the most valuable type-strain genomes for metagenomic binning, comparative biology and taxonomic classification.</title>
        <authorList>
            <person name="Goeker M."/>
        </authorList>
    </citation>
    <scope>NUCLEOTIDE SEQUENCE [LARGE SCALE GENOMIC DNA]</scope>
    <source>
        <strain evidence="2 3">DSM 6462</strain>
    </source>
</reference>
<proteinExistence type="predicted"/>
<organism evidence="2 3">
    <name type="scientific">Chelatococcus asaccharovorans</name>
    <dbReference type="NCBI Taxonomy" id="28210"/>
    <lineage>
        <taxon>Bacteria</taxon>
        <taxon>Pseudomonadati</taxon>
        <taxon>Pseudomonadota</taxon>
        <taxon>Alphaproteobacteria</taxon>
        <taxon>Hyphomicrobiales</taxon>
        <taxon>Chelatococcaceae</taxon>
        <taxon>Chelatococcus</taxon>
    </lineage>
</organism>
<keyword evidence="1" id="KW-0812">Transmembrane</keyword>
<evidence type="ECO:0000313" key="2">
    <source>
        <dbReference type="EMBL" id="PXW55727.1"/>
    </source>
</evidence>
<evidence type="ECO:0000313" key="3">
    <source>
        <dbReference type="Proteomes" id="UP000248021"/>
    </source>
</evidence>
<feature type="transmembrane region" description="Helical" evidence="1">
    <location>
        <begin position="47"/>
        <end position="63"/>
    </location>
</feature>
<keyword evidence="1" id="KW-0472">Membrane</keyword>
<protein>
    <submittedName>
        <fullName evidence="2">Uncharacterized protein</fullName>
    </submittedName>
</protein>